<feature type="domain" description="CN hydrolase" evidence="3">
    <location>
        <begin position="22"/>
        <end position="274"/>
    </location>
</feature>
<sequence length="305" mass="33287">MAFAVAEKPRAATGEPRLDRTTRVALVQASQAIGTETFDPRDDNLHKALAAIDRAASDGADVVVFGEMYLSGYRTDEWLHRWASLVSPPDRHVQALIDKAHDQGIVILMGAGTFGAVMPGDVYNSTLVVCPDGLAGVYRKSHVAAFPYSDGVALERCFYSPGRELPVFDTPAGRIGVHICYDISFPEVARVQTLKGAEMLVNSSGSAAGFEEYWDHVAYTRAVENLTWYVVCSAVGQQRDTMLFGGSRIIDPGGVVVAAAKHNEEDYIFADLDLDRPRSVRSTSHTLSIRQPELYAPIAEPQREV</sequence>
<evidence type="ECO:0000313" key="4">
    <source>
        <dbReference type="EMBL" id="MBJ7596983.1"/>
    </source>
</evidence>
<keyword evidence="5" id="KW-1185">Reference proteome</keyword>
<evidence type="ECO:0000313" key="5">
    <source>
        <dbReference type="Proteomes" id="UP000612893"/>
    </source>
</evidence>
<dbReference type="PANTHER" id="PTHR43674:SF16">
    <property type="entry name" value="CARBON-NITROGEN FAMILY, PUTATIVE (AFU_ORTHOLOGUE AFUA_5G02350)-RELATED"/>
    <property type="match status" value="1"/>
</dbReference>
<accession>A0A934K5A8</accession>
<dbReference type="InterPro" id="IPR001110">
    <property type="entry name" value="UPF0012_CS"/>
</dbReference>
<dbReference type="CDD" id="cd07197">
    <property type="entry name" value="nitrilase"/>
    <property type="match status" value="1"/>
</dbReference>
<dbReference type="InterPro" id="IPR050345">
    <property type="entry name" value="Aliph_Amidase/BUP"/>
</dbReference>
<dbReference type="InterPro" id="IPR003010">
    <property type="entry name" value="C-N_Hydrolase"/>
</dbReference>
<dbReference type="SUPFAM" id="SSF56317">
    <property type="entry name" value="Carbon-nitrogen hydrolase"/>
    <property type="match status" value="1"/>
</dbReference>
<comment type="caution">
    <text evidence="4">The sequence shown here is derived from an EMBL/GenBank/DDBJ whole genome shotgun (WGS) entry which is preliminary data.</text>
</comment>
<dbReference type="AlphaFoldDB" id="A0A934K5A8"/>
<dbReference type="PROSITE" id="PS01227">
    <property type="entry name" value="UPF0012"/>
    <property type="match status" value="1"/>
</dbReference>
<keyword evidence="2 4" id="KW-0378">Hydrolase</keyword>
<dbReference type="PANTHER" id="PTHR43674">
    <property type="entry name" value="NITRILASE C965.09-RELATED"/>
    <property type="match status" value="1"/>
</dbReference>
<dbReference type="RefSeq" id="WP_338198854.1">
    <property type="nucleotide sequence ID" value="NZ_JAEKNR010000031.1"/>
</dbReference>
<name>A0A934K5A8_9BACT</name>
<dbReference type="Pfam" id="PF00795">
    <property type="entry name" value="CN_hydrolase"/>
    <property type="match status" value="1"/>
</dbReference>
<protein>
    <submittedName>
        <fullName evidence="4">Carbon-nitrogen hydrolase family protein</fullName>
    </submittedName>
</protein>
<dbReference type="InterPro" id="IPR036526">
    <property type="entry name" value="C-N_Hydrolase_sf"/>
</dbReference>
<dbReference type="Gene3D" id="3.60.110.10">
    <property type="entry name" value="Carbon-nitrogen hydrolase"/>
    <property type="match status" value="1"/>
</dbReference>
<dbReference type="Proteomes" id="UP000612893">
    <property type="component" value="Unassembled WGS sequence"/>
</dbReference>
<dbReference type="EMBL" id="JAEKNR010000031">
    <property type="protein sequence ID" value="MBJ7596983.1"/>
    <property type="molecule type" value="Genomic_DNA"/>
</dbReference>
<evidence type="ECO:0000259" key="3">
    <source>
        <dbReference type="PROSITE" id="PS50263"/>
    </source>
</evidence>
<evidence type="ECO:0000256" key="1">
    <source>
        <dbReference type="ARBA" id="ARBA00010613"/>
    </source>
</evidence>
<organism evidence="4 5">
    <name type="scientific">Candidatus Nephthysia bennettiae</name>
    <dbReference type="NCBI Taxonomy" id="3127016"/>
    <lineage>
        <taxon>Bacteria</taxon>
        <taxon>Bacillati</taxon>
        <taxon>Candidatus Dormiibacterota</taxon>
        <taxon>Candidatus Dormibacteria</taxon>
        <taxon>Candidatus Dormibacterales</taxon>
        <taxon>Candidatus Dormibacteraceae</taxon>
        <taxon>Candidatus Nephthysia</taxon>
    </lineage>
</organism>
<dbReference type="GO" id="GO:0016787">
    <property type="term" value="F:hydrolase activity"/>
    <property type="evidence" value="ECO:0007669"/>
    <property type="project" value="UniProtKB-KW"/>
</dbReference>
<comment type="similarity">
    <text evidence="1">Belongs to the carbon-nitrogen hydrolase superfamily. NIT1/NIT2 family.</text>
</comment>
<evidence type="ECO:0000256" key="2">
    <source>
        <dbReference type="ARBA" id="ARBA00022801"/>
    </source>
</evidence>
<dbReference type="PROSITE" id="PS50263">
    <property type="entry name" value="CN_HYDROLASE"/>
    <property type="match status" value="1"/>
</dbReference>
<reference evidence="4" key="1">
    <citation type="submission" date="2020-10" db="EMBL/GenBank/DDBJ databases">
        <title>Ca. Dormibacterota MAGs.</title>
        <authorList>
            <person name="Montgomery K."/>
        </authorList>
    </citation>
    <scope>NUCLEOTIDE SEQUENCE [LARGE SCALE GENOMIC DNA]</scope>
    <source>
        <strain evidence="4">SC8812_S17_10</strain>
    </source>
</reference>
<gene>
    <name evidence="4" type="ORF">JF922_02700</name>
</gene>
<proteinExistence type="inferred from homology"/>